<dbReference type="Pfam" id="PF02739">
    <property type="entry name" value="5_3_exonuc_N"/>
    <property type="match status" value="1"/>
</dbReference>
<dbReference type="Proteomes" id="UP001332243">
    <property type="component" value="Unassembled WGS sequence"/>
</dbReference>
<evidence type="ECO:0000256" key="8">
    <source>
        <dbReference type="ARBA" id="ARBA00022763"/>
    </source>
</evidence>
<organism evidence="20 21">
    <name type="scientific">Plantactinospora sonchi</name>
    <dbReference type="NCBI Taxonomy" id="1544735"/>
    <lineage>
        <taxon>Bacteria</taxon>
        <taxon>Bacillati</taxon>
        <taxon>Actinomycetota</taxon>
        <taxon>Actinomycetes</taxon>
        <taxon>Micromonosporales</taxon>
        <taxon>Micromonosporaceae</taxon>
        <taxon>Plantactinospora</taxon>
    </lineage>
</organism>
<feature type="domain" description="5'-3' exonuclease" evidence="18">
    <location>
        <begin position="6"/>
        <end position="266"/>
    </location>
</feature>
<evidence type="ECO:0000256" key="13">
    <source>
        <dbReference type="ARBA" id="ARBA00023204"/>
    </source>
</evidence>
<proteinExistence type="inferred from homology"/>
<keyword evidence="4 16" id="KW-0808">Transferase</keyword>
<dbReference type="Gene3D" id="1.10.150.20">
    <property type="entry name" value="5' to 3' exonuclease, C-terminal subdomain"/>
    <property type="match status" value="2"/>
</dbReference>
<evidence type="ECO:0000256" key="1">
    <source>
        <dbReference type="ARBA" id="ARBA00007705"/>
    </source>
</evidence>
<evidence type="ECO:0000313" key="21">
    <source>
        <dbReference type="Proteomes" id="UP001332243"/>
    </source>
</evidence>
<evidence type="ECO:0000256" key="16">
    <source>
        <dbReference type="RuleBase" id="RU004460"/>
    </source>
</evidence>
<keyword evidence="21" id="KW-1185">Reference proteome</keyword>
<dbReference type="NCBIfam" id="NF004397">
    <property type="entry name" value="PRK05755.1"/>
    <property type="match status" value="1"/>
</dbReference>
<evidence type="ECO:0000256" key="12">
    <source>
        <dbReference type="ARBA" id="ARBA00023125"/>
    </source>
</evidence>
<dbReference type="EMBL" id="JAZGQK010000042">
    <property type="protein sequence ID" value="MEE6263718.1"/>
    <property type="molecule type" value="Genomic_DNA"/>
</dbReference>
<evidence type="ECO:0000259" key="17">
    <source>
        <dbReference type="SMART" id="SM00474"/>
    </source>
</evidence>
<evidence type="ECO:0000256" key="15">
    <source>
        <dbReference type="NCBIfam" id="TIGR00593"/>
    </source>
</evidence>
<comment type="similarity">
    <text evidence="1 16">Belongs to the DNA polymerase type-A family.</text>
</comment>
<evidence type="ECO:0000256" key="9">
    <source>
        <dbReference type="ARBA" id="ARBA00022801"/>
    </source>
</evidence>
<dbReference type="CDD" id="cd06140">
    <property type="entry name" value="DNA_polA_I_Bacillus_like_exo"/>
    <property type="match status" value="1"/>
</dbReference>
<keyword evidence="13 16" id="KW-0234">DNA repair</keyword>
<dbReference type="GO" id="GO:0003887">
    <property type="term" value="F:DNA-directed DNA polymerase activity"/>
    <property type="evidence" value="ECO:0007669"/>
    <property type="project" value="UniProtKB-EC"/>
</dbReference>
<keyword evidence="6 16" id="KW-0235">DNA replication</keyword>
<evidence type="ECO:0000256" key="3">
    <source>
        <dbReference type="ARBA" id="ARBA00020311"/>
    </source>
</evidence>
<dbReference type="SUPFAM" id="SSF53098">
    <property type="entry name" value="Ribonuclease H-like"/>
    <property type="match status" value="1"/>
</dbReference>
<evidence type="ECO:0000256" key="14">
    <source>
        <dbReference type="ARBA" id="ARBA00049244"/>
    </source>
</evidence>
<dbReference type="InterPro" id="IPR002562">
    <property type="entry name" value="3'-5'_exonuclease_dom"/>
</dbReference>
<dbReference type="InterPro" id="IPR001098">
    <property type="entry name" value="DNA-dir_DNA_pol_A_palm_dom"/>
</dbReference>
<dbReference type="InterPro" id="IPR029060">
    <property type="entry name" value="PIN-like_dom_sf"/>
</dbReference>
<dbReference type="InterPro" id="IPR020046">
    <property type="entry name" value="5-3_exonucl_a-hlix_arch_N"/>
</dbReference>
<keyword evidence="7" id="KW-0540">Nuclease</keyword>
<dbReference type="RefSeq" id="WP_331218534.1">
    <property type="nucleotide sequence ID" value="NZ_JAZGQK010000042.1"/>
</dbReference>
<feature type="domain" description="DNA-directed DNA polymerase family A palm" evidence="19">
    <location>
        <begin position="651"/>
        <end position="858"/>
    </location>
</feature>
<dbReference type="SMART" id="SM00475">
    <property type="entry name" value="53EXOc"/>
    <property type="match status" value="1"/>
</dbReference>
<keyword evidence="9" id="KW-0378">Hydrolase</keyword>
<dbReference type="InterPro" id="IPR036279">
    <property type="entry name" value="5-3_exonuclease_C_sf"/>
</dbReference>
<evidence type="ECO:0000313" key="20">
    <source>
        <dbReference type="EMBL" id="MEE6263718.1"/>
    </source>
</evidence>
<keyword evidence="8 16" id="KW-0227">DNA damage</keyword>
<dbReference type="CDD" id="cd09898">
    <property type="entry name" value="H3TH_53EXO"/>
    <property type="match status" value="1"/>
</dbReference>
<name>A0ABU7S4N8_9ACTN</name>
<dbReference type="Pfam" id="PF01367">
    <property type="entry name" value="5_3_exonuc"/>
    <property type="match status" value="1"/>
</dbReference>
<dbReference type="PANTHER" id="PTHR10133:SF27">
    <property type="entry name" value="DNA POLYMERASE NU"/>
    <property type="match status" value="1"/>
</dbReference>
<sequence>MTASTPRLLLLDGHSLAYRAFFALPVENFSTTTGQPTNAVFGFTSMLINVLRDEQPTHIIVAFDVSRRSFRTEQYAEYKAGRSETPTDFKGQVSLVKEILAALRIPVVEKEGYEADDVIATLACQARDQGMSVLICTGDRDAYQLVGDRVTVLYPRKGVSDLARMDPPAVTEKYGVGPERYRDLAALVGETSDNLLGVPGVGPKTAAKWINQYGGVEGVVERADEIKGKAGESLRAHLAEVIRNYELNRLVDDLELSLRPEDTRWPGWDREAVHQVFDALEFSILRNRLYQYLESVEPEAEAGFELAGRVLGTGEVAGWLAEHAPAGTPAGVAVAGTFGRGTGSLAGVALATATGVAGWFDPTALDAADEAAVAGWLADPQRPKVLHDSKPALLAFAAHGWTLRGVARDTALAAYLARPDQRSYDLADLALRYLHRELRADAPETGQLTLDGFGNDGEVEQNLMLRARATLDLADAIAAELSRDGEQSARLLAEVELPLVEVLGAMERTGIAADTDYLSELEAHFAGEVKAVAQAAYGVIGREFNLGSPKQLQEILFTELGLPKTKKIKTGYTTDADALQWLYAQQPHPLLEHLLRHRDVARLKSTVDGLLKSVSDDARIHTTFHQTVAATGRLSSTDPNLQNIPIRTEEGRRIRRAFVVGEGYDCLLTADYSQIEMRIMAHLSGDTALIDAFNSGADFHAATASSVFGVPLDEVTGDQRRKIKAMNYGLAYGLSAFGLGQQLGIAADEARALMEEYFSRFGGVRDYLQSVVKKAVLDGYTETILGRRRYLPDLISDNRQRREMAERMALNAPIQGSAADIIKVAMLHVDTALRDSGLRSRMLLQVHDELVFEVAPGERPALEELVRREMGGAYPLAVPLEVSVGVGADWNSADH</sequence>
<dbReference type="PRINTS" id="PR00868">
    <property type="entry name" value="DNAPOLI"/>
</dbReference>
<evidence type="ECO:0000256" key="4">
    <source>
        <dbReference type="ARBA" id="ARBA00022679"/>
    </source>
</evidence>
<dbReference type="InterPro" id="IPR018320">
    <property type="entry name" value="DNA_polymerase_1"/>
</dbReference>
<comment type="caution">
    <text evidence="20">The sequence shown here is derived from an EMBL/GenBank/DDBJ whole genome shotgun (WGS) entry which is preliminary data.</text>
</comment>
<evidence type="ECO:0000256" key="7">
    <source>
        <dbReference type="ARBA" id="ARBA00022722"/>
    </source>
</evidence>
<dbReference type="SMART" id="SM00482">
    <property type="entry name" value="POLAc"/>
    <property type="match status" value="1"/>
</dbReference>
<keyword evidence="12 16" id="KW-0238">DNA-binding</keyword>
<keyword evidence="10" id="KW-0269">Exonuclease</keyword>
<reference evidence="20 21" key="1">
    <citation type="submission" date="2024-01" db="EMBL/GenBank/DDBJ databases">
        <title>Genome insights into Plantactinospora sonchi sp. nov.</title>
        <authorList>
            <person name="Wang L."/>
        </authorList>
    </citation>
    <scope>NUCLEOTIDE SEQUENCE [LARGE SCALE GENOMIC DNA]</scope>
    <source>
        <strain evidence="20 21">NEAU-QY2</strain>
    </source>
</reference>
<protein>
    <recommendedName>
        <fullName evidence="3 15">DNA polymerase I</fullName>
        <ecNumber evidence="2 15">2.7.7.7</ecNumber>
    </recommendedName>
</protein>
<dbReference type="Pfam" id="PF00476">
    <property type="entry name" value="DNA_pol_A"/>
    <property type="match status" value="1"/>
</dbReference>
<dbReference type="InterPro" id="IPR002298">
    <property type="entry name" value="DNA_polymerase_A"/>
</dbReference>
<dbReference type="SMART" id="SM00279">
    <property type="entry name" value="HhH2"/>
    <property type="match status" value="1"/>
</dbReference>
<dbReference type="Gene3D" id="3.40.50.1010">
    <property type="entry name" value="5'-nuclease"/>
    <property type="match status" value="1"/>
</dbReference>
<comment type="catalytic activity">
    <reaction evidence="14 16">
        <text>DNA(n) + a 2'-deoxyribonucleoside 5'-triphosphate = DNA(n+1) + diphosphate</text>
        <dbReference type="Rhea" id="RHEA:22508"/>
        <dbReference type="Rhea" id="RHEA-COMP:17339"/>
        <dbReference type="Rhea" id="RHEA-COMP:17340"/>
        <dbReference type="ChEBI" id="CHEBI:33019"/>
        <dbReference type="ChEBI" id="CHEBI:61560"/>
        <dbReference type="ChEBI" id="CHEBI:173112"/>
        <dbReference type="EC" id="2.7.7.7"/>
    </reaction>
</comment>
<dbReference type="InterPro" id="IPR002421">
    <property type="entry name" value="5-3_exonuclease"/>
</dbReference>
<feature type="domain" description="3'-5' exonuclease" evidence="17">
    <location>
        <begin position="307"/>
        <end position="482"/>
    </location>
</feature>
<keyword evidence="5 16" id="KW-0548">Nucleotidyltransferase</keyword>
<dbReference type="CDD" id="cd09859">
    <property type="entry name" value="PIN_53EXO"/>
    <property type="match status" value="1"/>
</dbReference>
<dbReference type="InterPro" id="IPR036397">
    <property type="entry name" value="RNaseH_sf"/>
</dbReference>
<accession>A0ABU7S4N8</accession>
<gene>
    <name evidence="16 20" type="primary">polA</name>
    <name evidence="20" type="ORF">V1633_35135</name>
</gene>
<dbReference type="NCBIfam" id="TIGR00593">
    <property type="entry name" value="pola"/>
    <property type="match status" value="1"/>
</dbReference>
<evidence type="ECO:0000256" key="6">
    <source>
        <dbReference type="ARBA" id="ARBA00022705"/>
    </source>
</evidence>
<dbReference type="InterPro" id="IPR043502">
    <property type="entry name" value="DNA/RNA_pol_sf"/>
</dbReference>
<dbReference type="PANTHER" id="PTHR10133">
    <property type="entry name" value="DNA POLYMERASE I"/>
    <property type="match status" value="1"/>
</dbReference>
<dbReference type="InterPro" id="IPR008918">
    <property type="entry name" value="HhH2"/>
</dbReference>
<dbReference type="EC" id="2.7.7.7" evidence="2 15"/>
<dbReference type="Gene3D" id="3.30.420.10">
    <property type="entry name" value="Ribonuclease H-like superfamily/Ribonuclease H"/>
    <property type="match status" value="1"/>
</dbReference>
<evidence type="ECO:0000256" key="10">
    <source>
        <dbReference type="ARBA" id="ARBA00022839"/>
    </source>
</evidence>
<dbReference type="InterPro" id="IPR054690">
    <property type="entry name" value="DNA_polI_exonuclease"/>
</dbReference>
<evidence type="ECO:0000256" key="11">
    <source>
        <dbReference type="ARBA" id="ARBA00022932"/>
    </source>
</evidence>
<dbReference type="Pfam" id="PF22619">
    <property type="entry name" value="DNA_polI_exo1"/>
    <property type="match status" value="1"/>
</dbReference>
<dbReference type="SUPFAM" id="SSF56672">
    <property type="entry name" value="DNA/RNA polymerases"/>
    <property type="match status" value="1"/>
</dbReference>
<dbReference type="SMART" id="SM00474">
    <property type="entry name" value="35EXOc"/>
    <property type="match status" value="1"/>
</dbReference>
<evidence type="ECO:0000256" key="5">
    <source>
        <dbReference type="ARBA" id="ARBA00022695"/>
    </source>
</evidence>
<dbReference type="Gene3D" id="3.30.70.370">
    <property type="match status" value="1"/>
</dbReference>
<dbReference type="CDD" id="cd08637">
    <property type="entry name" value="DNA_pol_A_pol_I_C"/>
    <property type="match status" value="1"/>
</dbReference>
<dbReference type="InterPro" id="IPR012337">
    <property type="entry name" value="RNaseH-like_sf"/>
</dbReference>
<dbReference type="SUPFAM" id="SSF47807">
    <property type="entry name" value="5' to 3' exonuclease, C-terminal subdomain"/>
    <property type="match status" value="1"/>
</dbReference>
<evidence type="ECO:0000259" key="18">
    <source>
        <dbReference type="SMART" id="SM00475"/>
    </source>
</evidence>
<keyword evidence="11 16" id="KW-0239">DNA-directed DNA polymerase</keyword>
<dbReference type="Gene3D" id="1.20.1060.10">
    <property type="entry name" value="Taq DNA Polymerase, Chain T, domain 4"/>
    <property type="match status" value="1"/>
</dbReference>
<evidence type="ECO:0000256" key="2">
    <source>
        <dbReference type="ARBA" id="ARBA00012417"/>
    </source>
</evidence>
<dbReference type="InterPro" id="IPR020045">
    <property type="entry name" value="DNA_polI_H3TH"/>
</dbReference>
<dbReference type="SUPFAM" id="SSF88723">
    <property type="entry name" value="PIN domain-like"/>
    <property type="match status" value="1"/>
</dbReference>
<evidence type="ECO:0000259" key="19">
    <source>
        <dbReference type="SMART" id="SM00482"/>
    </source>
</evidence>